<dbReference type="AlphaFoldDB" id="A0A835Q9W4"/>
<feature type="compositionally biased region" description="Basic and acidic residues" evidence="1">
    <location>
        <begin position="1"/>
        <end position="17"/>
    </location>
</feature>
<protein>
    <submittedName>
        <fullName evidence="2">Uncharacterized protein</fullName>
    </submittedName>
</protein>
<organism evidence="2 3">
    <name type="scientific">Vanilla planifolia</name>
    <name type="common">Vanilla</name>
    <dbReference type="NCBI Taxonomy" id="51239"/>
    <lineage>
        <taxon>Eukaryota</taxon>
        <taxon>Viridiplantae</taxon>
        <taxon>Streptophyta</taxon>
        <taxon>Embryophyta</taxon>
        <taxon>Tracheophyta</taxon>
        <taxon>Spermatophyta</taxon>
        <taxon>Magnoliopsida</taxon>
        <taxon>Liliopsida</taxon>
        <taxon>Asparagales</taxon>
        <taxon>Orchidaceae</taxon>
        <taxon>Vanilloideae</taxon>
        <taxon>Vanilleae</taxon>
        <taxon>Vanilla</taxon>
    </lineage>
</organism>
<comment type="caution">
    <text evidence="2">The sequence shown here is derived from an EMBL/GenBank/DDBJ whole genome shotgun (WGS) entry which is preliminary data.</text>
</comment>
<sequence length="97" mass="10957">MSSDAGRRTRLGKEGPRTHPSTMKMEPNLTRGLLPIPYIPRRREASRKKIEAFSETIYGRIRKCPEALSLSASFPAYLTERIETRVSDPVQGLSARL</sequence>
<gene>
    <name evidence="2" type="ORF">HPP92_019586</name>
</gene>
<proteinExistence type="predicted"/>
<evidence type="ECO:0000313" key="3">
    <source>
        <dbReference type="Proteomes" id="UP000639772"/>
    </source>
</evidence>
<feature type="region of interest" description="Disordered" evidence="1">
    <location>
        <begin position="1"/>
        <end position="31"/>
    </location>
</feature>
<accession>A0A835Q9W4</accession>
<dbReference type="EMBL" id="JADCNM010000010">
    <property type="protein sequence ID" value="KAG0465422.1"/>
    <property type="molecule type" value="Genomic_DNA"/>
</dbReference>
<dbReference type="Proteomes" id="UP000639772">
    <property type="component" value="Chromosome 10"/>
</dbReference>
<reference evidence="2 3" key="1">
    <citation type="journal article" date="2020" name="Nat. Food">
        <title>A phased Vanilla planifolia genome enables genetic improvement of flavour and production.</title>
        <authorList>
            <person name="Hasing T."/>
            <person name="Tang H."/>
            <person name="Brym M."/>
            <person name="Khazi F."/>
            <person name="Huang T."/>
            <person name="Chambers A.H."/>
        </authorList>
    </citation>
    <scope>NUCLEOTIDE SEQUENCE [LARGE SCALE GENOMIC DNA]</scope>
    <source>
        <tissue evidence="2">Leaf</tissue>
    </source>
</reference>
<evidence type="ECO:0000313" key="2">
    <source>
        <dbReference type="EMBL" id="KAG0465422.1"/>
    </source>
</evidence>
<name>A0A835Q9W4_VANPL</name>
<evidence type="ECO:0000256" key="1">
    <source>
        <dbReference type="SAM" id="MobiDB-lite"/>
    </source>
</evidence>